<dbReference type="PANTHER" id="PTHR33221:SF15">
    <property type="entry name" value="HTH-TYPE TRANSCRIPTIONAL REGULATOR YWGB-RELATED"/>
    <property type="match status" value="1"/>
</dbReference>
<dbReference type="Pfam" id="PF02082">
    <property type="entry name" value="Rrf2"/>
    <property type="match status" value="1"/>
</dbReference>
<organism evidence="1">
    <name type="scientific">marine metagenome</name>
    <dbReference type="NCBI Taxonomy" id="408172"/>
    <lineage>
        <taxon>unclassified sequences</taxon>
        <taxon>metagenomes</taxon>
        <taxon>ecological metagenomes</taxon>
    </lineage>
</organism>
<dbReference type="Gene3D" id="1.10.10.10">
    <property type="entry name" value="Winged helix-like DNA-binding domain superfamily/Winged helix DNA-binding domain"/>
    <property type="match status" value="1"/>
</dbReference>
<dbReference type="PROSITE" id="PS51197">
    <property type="entry name" value="HTH_RRF2_2"/>
    <property type="match status" value="1"/>
</dbReference>
<dbReference type="SUPFAM" id="SSF46785">
    <property type="entry name" value="Winged helix' DNA-binding domain"/>
    <property type="match status" value="1"/>
</dbReference>
<dbReference type="InterPro" id="IPR036390">
    <property type="entry name" value="WH_DNA-bd_sf"/>
</dbReference>
<proteinExistence type="predicted"/>
<accession>A0A382JMF7</accession>
<reference evidence="1" key="1">
    <citation type="submission" date="2018-05" db="EMBL/GenBank/DDBJ databases">
        <authorList>
            <person name="Lanie J.A."/>
            <person name="Ng W.-L."/>
            <person name="Kazmierczak K.M."/>
            <person name="Andrzejewski T.M."/>
            <person name="Davidsen T.M."/>
            <person name="Wayne K.J."/>
            <person name="Tettelin H."/>
            <person name="Glass J.I."/>
            <person name="Rusch D."/>
            <person name="Podicherti R."/>
            <person name="Tsui H.-C.T."/>
            <person name="Winkler M.E."/>
        </authorList>
    </citation>
    <scope>NUCLEOTIDE SEQUENCE</scope>
</reference>
<dbReference type="NCBIfam" id="TIGR00738">
    <property type="entry name" value="rrf2_super"/>
    <property type="match status" value="1"/>
</dbReference>
<feature type="non-terminal residue" evidence="1">
    <location>
        <position position="84"/>
    </location>
</feature>
<name>A0A382JMF7_9ZZZZ</name>
<dbReference type="InterPro" id="IPR000944">
    <property type="entry name" value="Tscrpt_reg_Rrf2"/>
</dbReference>
<dbReference type="EMBL" id="UINC01074763">
    <property type="protein sequence ID" value="SVC12277.1"/>
    <property type="molecule type" value="Genomic_DNA"/>
</dbReference>
<evidence type="ECO:0008006" key="2">
    <source>
        <dbReference type="Google" id="ProtNLM"/>
    </source>
</evidence>
<dbReference type="PANTHER" id="PTHR33221">
    <property type="entry name" value="WINGED HELIX-TURN-HELIX TRANSCRIPTIONAL REGULATOR, RRF2 FAMILY"/>
    <property type="match status" value="1"/>
</dbReference>
<evidence type="ECO:0000313" key="1">
    <source>
        <dbReference type="EMBL" id="SVC12277.1"/>
    </source>
</evidence>
<dbReference type="GO" id="GO:0005829">
    <property type="term" value="C:cytosol"/>
    <property type="evidence" value="ECO:0007669"/>
    <property type="project" value="TreeGrafter"/>
</dbReference>
<dbReference type="GO" id="GO:0003700">
    <property type="term" value="F:DNA-binding transcription factor activity"/>
    <property type="evidence" value="ECO:0007669"/>
    <property type="project" value="TreeGrafter"/>
</dbReference>
<dbReference type="AlphaFoldDB" id="A0A382JMF7"/>
<dbReference type="InterPro" id="IPR036388">
    <property type="entry name" value="WH-like_DNA-bd_sf"/>
</dbReference>
<gene>
    <name evidence="1" type="ORF">METZ01_LOCUS265131</name>
</gene>
<sequence length="84" mass="9073">MHVPIKVDYGVRALVDLAIYGENGKVIRSAETSRRTAIPQAYLAQLLHSLRKAGFVKSTRGPSGGHTLALSPDEIRLSSVVDCL</sequence>
<protein>
    <recommendedName>
        <fullName evidence="2">Rrf2 family transcriptional regulator</fullName>
    </recommendedName>
</protein>